<evidence type="ECO:0000313" key="4">
    <source>
        <dbReference type="Proteomes" id="UP000315782"/>
    </source>
</evidence>
<proteinExistence type="predicted"/>
<keyword evidence="1" id="KW-0472">Membrane</keyword>
<feature type="domain" description="Anti sigma-E protein RseA N-terminal" evidence="2">
    <location>
        <begin position="8"/>
        <end position="60"/>
    </location>
</feature>
<dbReference type="Proteomes" id="UP000315782">
    <property type="component" value="Unassembled WGS sequence"/>
</dbReference>
<dbReference type="AlphaFoldDB" id="A0A520MER4"/>
<keyword evidence="1" id="KW-0812">Transmembrane</keyword>
<dbReference type="GO" id="GO:0016989">
    <property type="term" value="F:sigma factor antagonist activity"/>
    <property type="evidence" value="ECO:0007669"/>
    <property type="project" value="InterPro"/>
</dbReference>
<dbReference type="EMBL" id="SHBI01000031">
    <property type="protein sequence ID" value="RZO19716.1"/>
    <property type="molecule type" value="Genomic_DNA"/>
</dbReference>
<sequence length="228" mass="26111">MDNNKNLEENLSALFDGELDPFEIQNVLESVSKRKDLQKKLSYYGLISSALNQENPNEIFVDHNRNKLNYNFWFSNGLTAAASILITLFFINQTELSRMGEDYSAKNKLDLAINSEEAKNIVNMTENNLVDHVMSVINNPDFMNTKPYNVDLKNVGFTRQPNNQRMFMRGNENFTLRIEKKDLGLKKVRNWKHGNKTIYLVPLADGRVLTIYGNIDTQSALAVANIIN</sequence>
<accession>A0A520MER4</accession>
<dbReference type="Gene3D" id="1.10.10.880">
    <property type="entry name" value="Anti sigma-E protein RseA, N-terminal domain"/>
    <property type="match status" value="1"/>
</dbReference>
<organism evidence="3 4">
    <name type="scientific">SAR86 cluster bacterium</name>
    <dbReference type="NCBI Taxonomy" id="2030880"/>
    <lineage>
        <taxon>Bacteria</taxon>
        <taxon>Pseudomonadati</taxon>
        <taxon>Pseudomonadota</taxon>
        <taxon>Gammaproteobacteria</taxon>
        <taxon>SAR86 cluster</taxon>
    </lineage>
</organism>
<feature type="transmembrane region" description="Helical" evidence="1">
    <location>
        <begin position="72"/>
        <end position="91"/>
    </location>
</feature>
<gene>
    <name evidence="3" type="ORF">EVA96_03560</name>
</gene>
<reference evidence="3 4" key="1">
    <citation type="submission" date="2019-02" db="EMBL/GenBank/DDBJ databases">
        <title>Prokaryotic population dynamics and viral predation in marine succession experiment using metagenomics: the confinement effect.</title>
        <authorList>
            <person name="Haro-Moreno J.M."/>
            <person name="Rodriguez-Valera F."/>
            <person name="Lopez-Perez M."/>
        </authorList>
    </citation>
    <scope>NUCLEOTIDE SEQUENCE [LARGE SCALE GENOMIC DNA]</scope>
    <source>
        <strain evidence="3">MED-G163</strain>
    </source>
</reference>
<evidence type="ECO:0000256" key="1">
    <source>
        <dbReference type="SAM" id="Phobius"/>
    </source>
</evidence>
<dbReference type="InterPro" id="IPR036147">
    <property type="entry name" value="Anti-sigma_E_RseA_N_sf"/>
</dbReference>
<comment type="caution">
    <text evidence="3">The sequence shown here is derived from an EMBL/GenBank/DDBJ whole genome shotgun (WGS) entry which is preliminary data.</text>
</comment>
<name>A0A520MER4_9GAMM</name>
<dbReference type="CDD" id="cd16328">
    <property type="entry name" value="RseA_N"/>
    <property type="match status" value="1"/>
</dbReference>
<dbReference type="SUPFAM" id="SSF89069">
    <property type="entry name" value="N-terminal, cytoplasmic domain of anti-sigmaE factor RseA"/>
    <property type="match status" value="1"/>
</dbReference>
<protein>
    <recommendedName>
        <fullName evidence="2">Anti sigma-E protein RseA N-terminal domain-containing protein</fullName>
    </recommendedName>
</protein>
<evidence type="ECO:0000259" key="2">
    <source>
        <dbReference type="Pfam" id="PF03872"/>
    </source>
</evidence>
<evidence type="ECO:0000313" key="3">
    <source>
        <dbReference type="EMBL" id="RZO19716.1"/>
    </source>
</evidence>
<dbReference type="InterPro" id="IPR005572">
    <property type="entry name" value="Anti-sigma_E_RseA_N"/>
</dbReference>
<keyword evidence="1" id="KW-1133">Transmembrane helix</keyword>
<dbReference type="Pfam" id="PF03872">
    <property type="entry name" value="RseA_N"/>
    <property type="match status" value="1"/>
</dbReference>